<accession>A0AAD7F386</accession>
<dbReference type="AlphaFoldDB" id="A0AAD7F386"/>
<dbReference type="EMBL" id="JARIHO010000002">
    <property type="protein sequence ID" value="KAJ7367157.1"/>
    <property type="molecule type" value="Genomic_DNA"/>
</dbReference>
<keyword evidence="1" id="KW-0175">Coiled coil</keyword>
<feature type="coiled-coil region" evidence="1">
    <location>
        <begin position="57"/>
        <end position="84"/>
    </location>
</feature>
<organism evidence="3 4">
    <name type="scientific">Mycena albidolilacea</name>
    <dbReference type="NCBI Taxonomy" id="1033008"/>
    <lineage>
        <taxon>Eukaryota</taxon>
        <taxon>Fungi</taxon>
        <taxon>Dikarya</taxon>
        <taxon>Basidiomycota</taxon>
        <taxon>Agaricomycotina</taxon>
        <taxon>Agaricomycetes</taxon>
        <taxon>Agaricomycetidae</taxon>
        <taxon>Agaricales</taxon>
        <taxon>Marasmiineae</taxon>
        <taxon>Mycenaceae</taxon>
        <taxon>Mycena</taxon>
    </lineage>
</organism>
<evidence type="ECO:0000313" key="3">
    <source>
        <dbReference type="EMBL" id="KAJ7367157.1"/>
    </source>
</evidence>
<evidence type="ECO:0000256" key="2">
    <source>
        <dbReference type="SAM" id="MobiDB-lite"/>
    </source>
</evidence>
<comment type="caution">
    <text evidence="3">The sequence shown here is derived from an EMBL/GenBank/DDBJ whole genome shotgun (WGS) entry which is preliminary data.</text>
</comment>
<feature type="compositionally biased region" description="Polar residues" evidence="2">
    <location>
        <begin position="1"/>
        <end position="10"/>
    </location>
</feature>
<proteinExistence type="predicted"/>
<reference evidence="3" key="1">
    <citation type="submission" date="2023-03" db="EMBL/GenBank/DDBJ databases">
        <title>Massive genome expansion in bonnet fungi (Mycena s.s.) driven by repeated elements and novel gene families across ecological guilds.</title>
        <authorList>
            <consortium name="Lawrence Berkeley National Laboratory"/>
            <person name="Harder C.B."/>
            <person name="Miyauchi S."/>
            <person name="Viragh M."/>
            <person name="Kuo A."/>
            <person name="Thoen E."/>
            <person name="Andreopoulos B."/>
            <person name="Lu D."/>
            <person name="Skrede I."/>
            <person name="Drula E."/>
            <person name="Henrissat B."/>
            <person name="Morin E."/>
            <person name="Kohler A."/>
            <person name="Barry K."/>
            <person name="LaButti K."/>
            <person name="Morin E."/>
            <person name="Salamov A."/>
            <person name="Lipzen A."/>
            <person name="Mereny Z."/>
            <person name="Hegedus B."/>
            <person name="Baldrian P."/>
            <person name="Stursova M."/>
            <person name="Weitz H."/>
            <person name="Taylor A."/>
            <person name="Grigoriev I.V."/>
            <person name="Nagy L.G."/>
            <person name="Martin F."/>
            <person name="Kauserud H."/>
        </authorList>
    </citation>
    <scope>NUCLEOTIDE SEQUENCE</scope>
    <source>
        <strain evidence="3">CBHHK002</strain>
    </source>
</reference>
<evidence type="ECO:0008006" key="5">
    <source>
        <dbReference type="Google" id="ProtNLM"/>
    </source>
</evidence>
<evidence type="ECO:0000256" key="1">
    <source>
        <dbReference type="SAM" id="Coils"/>
    </source>
</evidence>
<gene>
    <name evidence="3" type="ORF">DFH08DRAFT_836680</name>
</gene>
<keyword evidence="4" id="KW-1185">Reference proteome</keyword>
<dbReference type="Gene3D" id="3.80.10.10">
    <property type="entry name" value="Ribonuclease Inhibitor"/>
    <property type="match status" value="1"/>
</dbReference>
<evidence type="ECO:0000313" key="4">
    <source>
        <dbReference type="Proteomes" id="UP001218218"/>
    </source>
</evidence>
<sequence length="539" mass="60379">MDATFSSPNFANKPVDPSTISRDILDTNEPPAESNLPSIREFVSRGSARRTFLDAKIAPLKAELDKLLEERDSLDTEIRRHEGAVSPLRRIPAELISLIFTFASARKFMGTYLINTEEGPWVLSAVCSRWRNIALSQPSLWTCISLNFTDDGPDSPYAAGILPIVRAHLERSQQSPLDITFHPFFETYCTKMEQCVLDLLALHSDRWETLTFSGSPSMYGALDSIRDNLPILRRLNATVRSEHGEPALDISDLFESCPALQEAFINGGRYGGDKPVSADLPYMQLLRYSASNPWTNHVHVLRSATNLVDCVLRLTGRLHVSAGSLPILLPQLRRLSISRAGVLHHLETPALQELYCCDHSSVLHSFLKRLPNLQRLFVGETQSAADIGSLLHATPTITNLMLYLPMAFASDLFSLLENPAPNSGQSAIPALDTLSICLVPLARRLGPIDQDQLLRAVEAQRSRSLRTLNLYAMKFTPSAATLRHMQSFREQGMQIDLSADRDLLYATMVDSDFRLYDDHYHVGVYEMFSFNENTFELFL</sequence>
<name>A0AAD7F386_9AGAR</name>
<dbReference type="InterPro" id="IPR032675">
    <property type="entry name" value="LRR_dom_sf"/>
</dbReference>
<protein>
    <recommendedName>
        <fullName evidence="5">F-box domain-containing protein</fullName>
    </recommendedName>
</protein>
<dbReference type="SUPFAM" id="SSF52047">
    <property type="entry name" value="RNI-like"/>
    <property type="match status" value="1"/>
</dbReference>
<dbReference type="Proteomes" id="UP001218218">
    <property type="component" value="Unassembled WGS sequence"/>
</dbReference>
<feature type="region of interest" description="Disordered" evidence="2">
    <location>
        <begin position="1"/>
        <end position="36"/>
    </location>
</feature>